<dbReference type="Proteomes" id="UP000284841">
    <property type="component" value="Unassembled WGS sequence"/>
</dbReference>
<protein>
    <submittedName>
        <fullName evidence="3">SDR family oxidoreductase</fullName>
    </submittedName>
</protein>
<dbReference type="Pfam" id="PF13561">
    <property type="entry name" value="adh_short_C2"/>
    <property type="match status" value="1"/>
</dbReference>
<gene>
    <name evidence="3" type="ORF">DW099_17355</name>
</gene>
<dbReference type="CDD" id="cd05233">
    <property type="entry name" value="SDR_c"/>
    <property type="match status" value="1"/>
</dbReference>
<dbReference type="PRINTS" id="PR00081">
    <property type="entry name" value="GDHRDH"/>
</dbReference>
<evidence type="ECO:0000313" key="4">
    <source>
        <dbReference type="Proteomes" id="UP000284841"/>
    </source>
</evidence>
<evidence type="ECO:0000256" key="2">
    <source>
        <dbReference type="ARBA" id="ARBA00023002"/>
    </source>
</evidence>
<comment type="similarity">
    <text evidence="1">Belongs to the short-chain dehydrogenases/reductases (SDR) family.</text>
</comment>
<dbReference type="GO" id="GO:0016491">
    <property type="term" value="F:oxidoreductase activity"/>
    <property type="evidence" value="ECO:0007669"/>
    <property type="project" value="UniProtKB-KW"/>
</dbReference>
<dbReference type="GeneID" id="83003646"/>
<organism evidence="3 4">
    <name type="scientific">Emergencia timonensis</name>
    <dbReference type="NCBI Taxonomy" id="1776384"/>
    <lineage>
        <taxon>Bacteria</taxon>
        <taxon>Bacillati</taxon>
        <taxon>Bacillota</taxon>
        <taxon>Clostridia</taxon>
        <taxon>Peptostreptococcales</taxon>
        <taxon>Anaerovoracaceae</taxon>
        <taxon>Emergencia</taxon>
    </lineage>
</organism>
<evidence type="ECO:0000256" key="1">
    <source>
        <dbReference type="ARBA" id="ARBA00006484"/>
    </source>
</evidence>
<comment type="caution">
    <text evidence="3">The sequence shown here is derived from an EMBL/GenBank/DDBJ whole genome shotgun (WGS) entry which is preliminary data.</text>
</comment>
<dbReference type="InterPro" id="IPR002347">
    <property type="entry name" value="SDR_fam"/>
</dbReference>
<dbReference type="RefSeq" id="WP_067535282.1">
    <property type="nucleotide sequence ID" value="NZ_AP025567.1"/>
</dbReference>
<dbReference type="STRING" id="1776384.GCA_900086585_01264"/>
<dbReference type="PANTHER" id="PTHR43477:SF1">
    <property type="entry name" value="DIHYDROANTICAPSIN 7-DEHYDROGENASE"/>
    <property type="match status" value="1"/>
</dbReference>
<reference evidence="3 4" key="1">
    <citation type="submission" date="2018-08" db="EMBL/GenBank/DDBJ databases">
        <title>A genome reference for cultivated species of the human gut microbiota.</title>
        <authorList>
            <person name="Zou Y."/>
            <person name="Xue W."/>
            <person name="Luo G."/>
        </authorList>
    </citation>
    <scope>NUCLEOTIDE SEQUENCE [LARGE SCALE GENOMIC DNA]</scope>
    <source>
        <strain evidence="3 4">AM07-24</strain>
    </source>
</reference>
<dbReference type="AlphaFoldDB" id="A0A415DW63"/>
<dbReference type="EMBL" id="QRMS01000006">
    <property type="protein sequence ID" value="RHJ84737.1"/>
    <property type="molecule type" value="Genomic_DNA"/>
</dbReference>
<dbReference type="PANTHER" id="PTHR43477">
    <property type="entry name" value="DIHYDROANTICAPSIN 7-DEHYDROGENASE"/>
    <property type="match status" value="1"/>
</dbReference>
<dbReference type="Gene3D" id="3.40.50.720">
    <property type="entry name" value="NAD(P)-binding Rossmann-like Domain"/>
    <property type="match status" value="1"/>
</dbReference>
<dbReference type="InterPro" id="IPR020904">
    <property type="entry name" value="Sc_DH/Rdtase_CS"/>
</dbReference>
<dbReference type="GO" id="GO:0008206">
    <property type="term" value="P:bile acid metabolic process"/>
    <property type="evidence" value="ECO:0007669"/>
    <property type="project" value="UniProtKB-ARBA"/>
</dbReference>
<accession>A0A415DW63</accession>
<dbReference type="PROSITE" id="PS00061">
    <property type="entry name" value="ADH_SHORT"/>
    <property type="match status" value="1"/>
</dbReference>
<proteinExistence type="inferred from homology"/>
<dbReference type="OrthoDB" id="9803333at2"/>
<dbReference type="InterPro" id="IPR036291">
    <property type="entry name" value="NAD(P)-bd_dom_sf"/>
</dbReference>
<dbReference type="SUPFAM" id="SSF51735">
    <property type="entry name" value="NAD(P)-binding Rossmann-fold domains"/>
    <property type="match status" value="1"/>
</dbReference>
<evidence type="ECO:0000313" key="3">
    <source>
        <dbReference type="EMBL" id="RHJ84737.1"/>
    </source>
</evidence>
<dbReference type="InterPro" id="IPR051122">
    <property type="entry name" value="SDR_DHRS6-like"/>
</dbReference>
<dbReference type="FunFam" id="3.40.50.720:FF:000084">
    <property type="entry name" value="Short-chain dehydrogenase reductase"/>
    <property type="match status" value="1"/>
</dbReference>
<keyword evidence="2" id="KW-0560">Oxidoreductase</keyword>
<keyword evidence="4" id="KW-1185">Reference proteome</keyword>
<dbReference type="PRINTS" id="PR00080">
    <property type="entry name" value="SDRFAMILY"/>
</dbReference>
<dbReference type="NCBIfam" id="NF005559">
    <property type="entry name" value="PRK07231.1"/>
    <property type="match status" value="1"/>
</dbReference>
<sequence length="252" mass="26563">MRFTGKVVIITGSGAGIGQAAAVAFAREGAKVVVNSVTEKSGAETLALVEKQGGEGIYVQGDVSKSEDVKKIVAATIGRFGTVDVLVNVAGIVIAGRADNTREEDWDKMMDVNAKGTFMMIREVLPCMLEKHHGSIVNIASIAAQKGLKDRFAYSASKGAVLSMSHSLAAEYVDQGIRCNVVCPGTILTPSLQYRIDHAENPEAMKADFFARQPIGRLGKPEEVAEAILFAADDAAGFMTSAVVSINGGMII</sequence>
<name>A0A415DW63_9FIRM</name>